<dbReference type="PANTHER" id="PTHR33164:SF104">
    <property type="entry name" value="TRANSCRIPTIONAL REGULATORY PROTEIN"/>
    <property type="match status" value="1"/>
</dbReference>
<dbReference type="STRING" id="394193.SAMN04489732_125107"/>
<dbReference type="GO" id="GO:0003700">
    <property type="term" value="F:DNA-binding transcription factor activity"/>
    <property type="evidence" value="ECO:0007669"/>
    <property type="project" value="InterPro"/>
</dbReference>
<protein>
    <submittedName>
        <fullName evidence="2">DNA-binding transcriptional regulator, MarR family</fullName>
    </submittedName>
</protein>
<organism evidence="2 3">
    <name type="scientific">Amycolatopsis saalfeldensis</name>
    <dbReference type="NCBI Taxonomy" id="394193"/>
    <lineage>
        <taxon>Bacteria</taxon>
        <taxon>Bacillati</taxon>
        <taxon>Actinomycetota</taxon>
        <taxon>Actinomycetes</taxon>
        <taxon>Pseudonocardiales</taxon>
        <taxon>Pseudonocardiaceae</taxon>
        <taxon>Amycolatopsis</taxon>
    </lineage>
</organism>
<dbReference type="InterPro" id="IPR019885">
    <property type="entry name" value="Tscrpt_reg_HTH_AsnC-type_CS"/>
</dbReference>
<dbReference type="PRINTS" id="PR00598">
    <property type="entry name" value="HTHMARR"/>
</dbReference>
<dbReference type="RefSeq" id="WP_245787729.1">
    <property type="nucleotide sequence ID" value="NZ_FOEF01000025.1"/>
</dbReference>
<dbReference type="Proteomes" id="UP000198582">
    <property type="component" value="Unassembled WGS sequence"/>
</dbReference>
<evidence type="ECO:0000313" key="2">
    <source>
        <dbReference type="EMBL" id="SEP53269.1"/>
    </source>
</evidence>
<evidence type="ECO:0000259" key="1">
    <source>
        <dbReference type="PROSITE" id="PS50995"/>
    </source>
</evidence>
<dbReference type="PANTHER" id="PTHR33164">
    <property type="entry name" value="TRANSCRIPTIONAL REGULATOR, MARR FAMILY"/>
    <property type="match status" value="1"/>
</dbReference>
<dbReference type="InterPro" id="IPR036388">
    <property type="entry name" value="WH-like_DNA-bd_sf"/>
</dbReference>
<gene>
    <name evidence="2" type="ORF">SAMN04489732_125107</name>
</gene>
<dbReference type="PROSITE" id="PS50995">
    <property type="entry name" value="HTH_MARR_2"/>
    <property type="match status" value="1"/>
</dbReference>
<keyword evidence="2" id="KW-0238">DNA-binding</keyword>
<proteinExistence type="predicted"/>
<dbReference type="GO" id="GO:0006950">
    <property type="term" value="P:response to stress"/>
    <property type="evidence" value="ECO:0007669"/>
    <property type="project" value="TreeGrafter"/>
</dbReference>
<dbReference type="AlphaFoldDB" id="A0A1H8YM85"/>
<dbReference type="GO" id="GO:0003677">
    <property type="term" value="F:DNA binding"/>
    <property type="evidence" value="ECO:0007669"/>
    <property type="project" value="UniProtKB-KW"/>
</dbReference>
<accession>A0A1H8YM85</accession>
<dbReference type="InterPro" id="IPR011991">
    <property type="entry name" value="ArsR-like_HTH"/>
</dbReference>
<evidence type="ECO:0000313" key="3">
    <source>
        <dbReference type="Proteomes" id="UP000198582"/>
    </source>
</evidence>
<sequence>MEQADSVTAGLAAWIRAMPAGVDPEVEAARQRIGRLSRQFEQVLRRAAAAHDLSLGDWQALSALHRSGAPGVLTPKELGDHLGVTSGTVSVRIDRLARAGLVERVPAADGRSRPVRLTAKGRRRWSAATGKRTADERDLFADALTADELAVLNPLLGTLLARFEAEFGASSTMDVVRPG</sequence>
<dbReference type="PROSITE" id="PS00519">
    <property type="entry name" value="HTH_ASNC_1"/>
    <property type="match status" value="1"/>
</dbReference>
<dbReference type="Pfam" id="PF12802">
    <property type="entry name" value="MarR_2"/>
    <property type="match status" value="1"/>
</dbReference>
<dbReference type="CDD" id="cd00090">
    <property type="entry name" value="HTH_ARSR"/>
    <property type="match status" value="1"/>
</dbReference>
<dbReference type="Gene3D" id="1.10.10.10">
    <property type="entry name" value="Winged helix-like DNA-binding domain superfamily/Winged helix DNA-binding domain"/>
    <property type="match status" value="1"/>
</dbReference>
<name>A0A1H8YM85_9PSEU</name>
<dbReference type="InterPro" id="IPR039422">
    <property type="entry name" value="MarR/SlyA-like"/>
</dbReference>
<dbReference type="EMBL" id="FOEF01000025">
    <property type="protein sequence ID" value="SEP53269.1"/>
    <property type="molecule type" value="Genomic_DNA"/>
</dbReference>
<dbReference type="InterPro" id="IPR036390">
    <property type="entry name" value="WH_DNA-bd_sf"/>
</dbReference>
<keyword evidence="3" id="KW-1185">Reference proteome</keyword>
<dbReference type="InterPro" id="IPR000835">
    <property type="entry name" value="HTH_MarR-typ"/>
</dbReference>
<dbReference type="SMART" id="SM00347">
    <property type="entry name" value="HTH_MARR"/>
    <property type="match status" value="1"/>
</dbReference>
<feature type="domain" description="HTH marR-type" evidence="1">
    <location>
        <begin position="26"/>
        <end position="161"/>
    </location>
</feature>
<dbReference type="SUPFAM" id="SSF46785">
    <property type="entry name" value="Winged helix' DNA-binding domain"/>
    <property type="match status" value="1"/>
</dbReference>
<reference evidence="2 3" key="1">
    <citation type="submission" date="2016-10" db="EMBL/GenBank/DDBJ databases">
        <authorList>
            <person name="de Groot N.N."/>
        </authorList>
    </citation>
    <scope>NUCLEOTIDE SEQUENCE [LARGE SCALE GENOMIC DNA]</scope>
    <source>
        <strain evidence="2 3">DSM 44993</strain>
    </source>
</reference>